<dbReference type="EMBL" id="JJQF01000110">
    <property type="protein sequence ID" value="KKH28645.1"/>
    <property type="molecule type" value="Genomic_DNA"/>
</dbReference>
<evidence type="ECO:0000313" key="2">
    <source>
        <dbReference type="Proteomes" id="UP000034338"/>
    </source>
</evidence>
<organism evidence="1 2">
    <name type="scientific">Methanosarcina mazei</name>
    <name type="common">Methanosarcina frisia</name>
    <dbReference type="NCBI Taxonomy" id="2209"/>
    <lineage>
        <taxon>Archaea</taxon>
        <taxon>Methanobacteriati</taxon>
        <taxon>Methanobacteriota</taxon>
        <taxon>Stenosarchaea group</taxon>
        <taxon>Methanomicrobia</taxon>
        <taxon>Methanosarcinales</taxon>
        <taxon>Methanosarcinaceae</taxon>
        <taxon>Methanosarcina</taxon>
    </lineage>
</organism>
<dbReference type="Proteomes" id="UP000034338">
    <property type="component" value="Unassembled WGS sequence"/>
</dbReference>
<name>A0A0F8MJK6_METMZ</name>
<protein>
    <submittedName>
        <fullName evidence="1">Uncharacterized protein</fullName>
    </submittedName>
</protein>
<reference evidence="1 2" key="1">
    <citation type="journal article" date="2015" name="ISME J.">
        <title>Genomic and phenotypic differentiation among Methanosarcina mazei populations from Columbia River sediment.</title>
        <authorList>
            <person name="Youngblut N.D."/>
            <person name="Wirth J.S."/>
            <person name="Henriksen J.R."/>
            <person name="Smith M."/>
            <person name="Simon H."/>
            <person name="Metcalf W.W."/>
            <person name="Whitaker R.J."/>
        </authorList>
    </citation>
    <scope>NUCLEOTIDE SEQUENCE [LARGE SCALE GENOMIC DNA]</scope>
    <source>
        <strain evidence="1 2">1.H.A.0.1</strain>
    </source>
</reference>
<dbReference type="PATRIC" id="fig|2209.81.peg.3569"/>
<gene>
    <name evidence="1" type="ORF">DU37_16530</name>
</gene>
<dbReference type="AlphaFoldDB" id="A0A0F8MJK6"/>
<sequence>MGCENMDKRKKVSKRNYFRIKQLFLFFYSFIHCLFRPCLQFNISGSGLFVISGIPVRMTISLTEEEHGPVFIQDFLREKTHFLRSDMLDNYSRV</sequence>
<comment type="caution">
    <text evidence="1">The sequence shown here is derived from an EMBL/GenBank/DDBJ whole genome shotgun (WGS) entry which is preliminary data.</text>
</comment>
<accession>A0A0F8MJK6</accession>
<proteinExistence type="predicted"/>
<evidence type="ECO:0000313" key="1">
    <source>
        <dbReference type="EMBL" id="KKH28645.1"/>
    </source>
</evidence>